<accession>A0ABW4TJ14</accession>
<comment type="caution">
    <text evidence="2">The sequence shown here is derived from an EMBL/GenBank/DDBJ whole genome shotgun (WGS) entry which is preliminary data.</text>
</comment>
<gene>
    <name evidence="2" type="ORF">ACFSDE_01845</name>
</gene>
<protein>
    <submittedName>
        <fullName evidence="2">Uncharacterized protein</fullName>
    </submittedName>
</protein>
<dbReference type="Proteomes" id="UP001597351">
    <property type="component" value="Unassembled WGS sequence"/>
</dbReference>
<keyword evidence="1" id="KW-0175">Coiled coil</keyword>
<proteinExistence type="predicted"/>
<evidence type="ECO:0000256" key="1">
    <source>
        <dbReference type="SAM" id="Coils"/>
    </source>
</evidence>
<evidence type="ECO:0000313" key="3">
    <source>
        <dbReference type="Proteomes" id="UP001597351"/>
    </source>
</evidence>
<evidence type="ECO:0000313" key="2">
    <source>
        <dbReference type="EMBL" id="MFD1945517.1"/>
    </source>
</evidence>
<organism evidence="2 3">
    <name type="scientific">Nocardioides aestuarii</name>
    <dbReference type="NCBI Taxonomy" id="252231"/>
    <lineage>
        <taxon>Bacteria</taxon>
        <taxon>Bacillati</taxon>
        <taxon>Actinomycetota</taxon>
        <taxon>Actinomycetes</taxon>
        <taxon>Propionibacteriales</taxon>
        <taxon>Nocardioidaceae</taxon>
        <taxon>Nocardioides</taxon>
    </lineage>
</organism>
<keyword evidence="3" id="KW-1185">Reference proteome</keyword>
<dbReference type="EMBL" id="JBHUGD010000001">
    <property type="protein sequence ID" value="MFD1945517.1"/>
    <property type="molecule type" value="Genomic_DNA"/>
</dbReference>
<dbReference type="RefSeq" id="WP_343915583.1">
    <property type="nucleotide sequence ID" value="NZ_BAAAJT010000002.1"/>
</dbReference>
<feature type="coiled-coil region" evidence="1">
    <location>
        <begin position="24"/>
        <end position="51"/>
    </location>
</feature>
<reference evidence="3" key="1">
    <citation type="journal article" date="2019" name="Int. J. Syst. Evol. Microbiol.">
        <title>The Global Catalogue of Microorganisms (GCM) 10K type strain sequencing project: providing services to taxonomists for standard genome sequencing and annotation.</title>
        <authorList>
            <consortium name="The Broad Institute Genomics Platform"/>
            <consortium name="The Broad Institute Genome Sequencing Center for Infectious Disease"/>
            <person name="Wu L."/>
            <person name="Ma J."/>
        </authorList>
    </citation>
    <scope>NUCLEOTIDE SEQUENCE [LARGE SCALE GENOMIC DNA]</scope>
    <source>
        <strain evidence="3">CGMCC 1.12477</strain>
    </source>
</reference>
<name>A0ABW4TJ14_9ACTN</name>
<sequence length="65" mass="7045">MAKALIGHLQHTDPRTPARLAAENARLRARVSELEALALRLSRENDALVADAAHDVVPEADLQPV</sequence>